<accession>A0A317WXL8</accession>
<evidence type="ECO:0000313" key="2">
    <source>
        <dbReference type="EMBL" id="PWY89967.1"/>
    </source>
</evidence>
<dbReference type="GeneID" id="37060274"/>
<dbReference type="EMBL" id="MSFL01000003">
    <property type="protein sequence ID" value="PWY89967.1"/>
    <property type="molecule type" value="Genomic_DNA"/>
</dbReference>
<name>A0A317WXL8_9EURO</name>
<protein>
    <submittedName>
        <fullName evidence="2">Uncharacterized protein</fullName>
    </submittedName>
</protein>
<gene>
    <name evidence="2" type="ORF">BO70DRAFT_131654</name>
</gene>
<feature type="compositionally biased region" description="Basic residues" evidence="1">
    <location>
        <begin position="21"/>
        <end position="36"/>
    </location>
</feature>
<dbReference type="VEuPathDB" id="FungiDB:BO70DRAFT_131654"/>
<proteinExistence type="predicted"/>
<sequence length="88" mass="10250">MHYYPNIGKKPPVPTHVFSSKGKKVKKKKKKKKEKKERKEMKRKVEWYAIFKSTKEINQSSGVYNQKCFTKNAAKRRPGLSGPVCLPI</sequence>
<organism evidence="2 3">
    <name type="scientific">Aspergillus heteromorphus CBS 117.55</name>
    <dbReference type="NCBI Taxonomy" id="1448321"/>
    <lineage>
        <taxon>Eukaryota</taxon>
        <taxon>Fungi</taxon>
        <taxon>Dikarya</taxon>
        <taxon>Ascomycota</taxon>
        <taxon>Pezizomycotina</taxon>
        <taxon>Eurotiomycetes</taxon>
        <taxon>Eurotiomycetidae</taxon>
        <taxon>Eurotiales</taxon>
        <taxon>Aspergillaceae</taxon>
        <taxon>Aspergillus</taxon>
        <taxon>Aspergillus subgen. Circumdati</taxon>
    </lineage>
</organism>
<dbReference type="Proteomes" id="UP000247233">
    <property type="component" value="Unassembled WGS sequence"/>
</dbReference>
<keyword evidence="3" id="KW-1185">Reference proteome</keyword>
<evidence type="ECO:0000313" key="3">
    <source>
        <dbReference type="Proteomes" id="UP000247233"/>
    </source>
</evidence>
<dbReference type="OrthoDB" id="10561603at2759"/>
<feature type="region of interest" description="Disordered" evidence="1">
    <location>
        <begin position="1"/>
        <end position="40"/>
    </location>
</feature>
<dbReference type="RefSeq" id="XP_025402798.1">
    <property type="nucleotide sequence ID" value="XM_025538037.1"/>
</dbReference>
<evidence type="ECO:0000256" key="1">
    <source>
        <dbReference type="SAM" id="MobiDB-lite"/>
    </source>
</evidence>
<comment type="caution">
    <text evidence="2">The sequence shown here is derived from an EMBL/GenBank/DDBJ whole genome shotgun (WGS) entry which is preliminary data.</text>
</comment>
<reference evidence="2 3" key="1">
    <citation type="submission" date="2016-12" db="EMBL/GenBank/DDBJ databases">
        <title>The genomes of Aspergillus section Nigri reveals drivers in fungal speciation.</title>
        <authorList>
            <consortium name="DOE Joint Genome Institute"/>
            <person name="Vesth T.C."/>
            <person name="Nybo J."/>
            <person name="Theobald S."/>
            <person name="Brandl J."/>
            <person name="Frisvad J.C."/>
            <person name="Nielsen K.F."/>
            <person name="Lyhne E.K."/>
            <person name="Kogle M.E."/>
            <person name="Kuo A."/>
            <person name="Riley R."/>
            <person name="Clum A."/>
            <person name="Nolan M."/>
            <person name="Lipzen A."/>
            <person name="Salamov A."/>
            <person name="Henrissat B."/>
            <person name="Wiebenga A."/>
            <person name="De Vries R.P."/>
            <person name="Grigoriev I.V."/>
            <person name="Mortensen U.H."/>
            <person name="Andersen M.R."/>
            <person name="Baker S.E."/>
        </authorList>
    </citation>
    <scope>NUCLEOTIDE SEQUENCE [LARGE SCALE GENOMIC DNA]</scope>
    <source>
        <strain evidence="2 3">CBS 117.55</strain>
    </source>
</reference>
<dbReference type="AlphaFoldDB" id="A0A317WXL8"/>